<keyword evidence="3" id="KW-1185">Reference proteome</keyword>
<keyword evidence="1" id="KW-1133">Transmembrane helix</keyword>
<accession>A0ABN8IK40</accession>
<keyword evidence="1" id="KW-0812">Transmembrane</keyword>
<feature type="transmembrane region" description="Helical" evidence="1">
    <location>
        <begin position="42"/>
        <end position="62"/>
    </location>
</feature>
<dbReference type="Proteomes" id="UP000837857">
    <property type="component" value="Chromosome 26"/>
</dbReference>
<dbReference type="Pfam" id="PF07898">
    <property type="entry name" value="DUF1676"/>
    <property type="match status" value="1"/>
</dbReference>
<protein>
    <submittedName>
        <fullName evidence="2">Uncharacterized protein</fullName>
    </submittedName>
</protein>
<feature type="transmembrane region" description="Helical" evidence="1">
    <location>
        <begin position="214"/>
        <end position="233"/>
    </location>
</feature>
<name>A0ABN8IK40_9NEOP</name>
<reference evidence="2" key="1">
    <citation type="submission" date="2022-03" db="EMBL/GenBank/DDBJ databases">
        <authorList>
            <person name="Martin H S."/>
        </authorList>
    </citation>
    <scope>NUCLEOTIDE SEQUENCE</scope>
</reference>
<keyword evidence="1" id="KW-0472">Membrane</keyword>
<evidence type="ECO:0000313" key="3">
    <source>
        <dbReference type="Proteomes" id="UP000837857"/>
    </source>
</evidence>
<evidence type="ECO:0000313" key="2">
    <source>
        <dbReference type="EMBL" id="CAH2059530.1"/>
    </source>
</evidence>
<organism evidence="2 3">
    <name type="scientific">Iphiclides podalirius</name>
    <name type="common">scarce swallowtail</name>
    <dbReference type="NCBI Taxonomy" id="110791"/>
    <lineage>
        <taxon>Eukaryota</taxon>
        <taxon>Metazoa</taxon>
        <taxon>Ecdysozoa</taxon>
        <taxon>Arthropoda</taxon>
        <taxon>Hexapoda</taxon>
        <taxon>Insecta</taxon>
        <taxon>Pterygota</taxon>
        <taxon>Neoptera</taxon>
        <taxon>Endopterygota</taxon>
        <taxon>Lepidoptera</taxon>
        <taxon>Glossata</taxon>
        <taxon>Ditrysia</taxon>
        <taxon>Papilionoidea</taxon>
        <taxon>Papilionidae</taxon>
        <taxon>Papilioninae</taxon>
        <taxon>Iphiclides</taxon>
    </lineage>
</organism>
<proteinExistence type="predicted"/>
<feature type="non-terminal residue" evidence="2">
    <location>
        <position position="1"/>
    </location>
</feature>
<evidence type="ECO:0000256" key="1">
    <source>
        <dbReference type="SAM" id="Phobius"/>
    </source>
</evidence>
<gene>
    <name evidence="2" type="ORF">IPOD504_LOCUS10911</name>
</gene>
<feature type="transmembrane region" description="Helical" evidence="1">
    <location>
        <begin position="5"/>
        <end position="22"/>
    </location>
</feature>
<sequence length="303" mass="33951">MSGNLCKSVVFLIFDAFVIFFLKQRGNTPSIMYCSQSRILQTLLLFIMLTIHLAISVEDGYLRHVKDGCYIKGEALSCVKYRALKIAKNTFFGDLYANATIRASEMISFVPLDEESIKDASKYEDKELTMKEPRSYLSEWSELTKYLMKLVKEFFKTKGLKVDLPEGARTIEEPQDDDARGKKKRLAVMVPLLNLVATLKTKLLLIPILLSVLLIKKLLLVAALLVPSLLNILKSCKHHHPTTHYSSYFDGGVSDYNSDYGSAYSYSSGGGYGKDFASNRAYLLPKHRATPAPMYITAPGTTA</sequence>
<dbReference type="EMBL" id="OW152838">
    <property type="protein sequence ID" value="CAH2059530.1"/>
    <property type="molecule type" value="Genomic_DNA"/>
</dbReference>
<dbReference type="PANTHER" id="PTHR21879">
    <property type="entry name" value="FI03362P-RELATED-RELATED"/>
    <property type="match status" value="1"/>
</dbReference>
<dbReference type="InterPro" id="IPR012464">
    <property type="entry name" value="DUF1676"/>
</dbReference>